<keyword evidence="1" id="KW-0449">Lipoprotein</keyword>
<dbReference type="Pfam" id="PF12771">
    <property type="entry name" value="SusD-like_2"/>
    <property type="match status" value="1"/>
</dbReference>
<sequence>MLSKYNKIALMLPLALGLGACEKGFDELNTNPNNPLTVSPETLLTGAETATAFRLFDVPVNMDGGLLIAQHWAKSQYTTEDRYGFRATSYQSIWDGFYTGTAALPGGLKDFNELLRIGKETNNPNMQAVAMIMRSYYFSVLTDVFGEIPYTDALKLSNEVNIITPKYDTQETVYTGILAELKQATALLKTKSPLPVGGDVMYGGNMTRWEKFSNSLRLRLAMRIYDVKPDLSRTEVADVLNGTNLLMTSNADNAQIVFLGAQPNTNPIFENRLTRDDHRISQSMTSVLSRRNDPRLPIYANPAECGAGGTAPDSTGLYRGVKNGLANPVNSRGPLCSMSKVGDYFTRPDAPGVLMTYAEVLFFTAEARARQIPGVTGSAEEAYNNAIRASMAQYGIVDATAVDAYLAQPLVKYNSTSLEAQKQSIGTQKWIALYGQGVEAWSELRRLDYPFLSLAAAPQGAAGGKLPVRFAYPANEQSLNQENYKVAVGRQGADVIRTRLWWDVKN</sequence>
<dbReference type="RefSeq" id="WP_226185576.1">
    <property type="nucleotide sequence ID" value="NZ_JAJADQ010000005.1"/>
</dbReference>
<comment type="caution">
    <text evidence="1">The sequence shown here is derived from an EMBL/GenBank/DDBJ whole genome shotgun (WGS) entry which is preliminary data.</text>
</comment>
<reference evidence="1" key="1">
    <citation type="submission" date="2021-10" db="EMBL/GenBank/DDBJ databases">
        <authorList>
            <person name="Dean J.D."/>
            <person name="Kim M.K."/>
            <person name="Newey C.N."/>
            <person name="Stoker T.S."/>
            <person name="Thompson D.W."/>
            <person name="Grose J.H."/>
        </authorList>
    </citation>
    <scope>NUCLEOTIDE SEQUENCE</scope>
    <source>
        <strain evidence="1">BT635</strain>
    </source>
</reference>
<evidence type="ECO:0000313" key="2">
    <source>
        <dbReference type="Proteomes" id="UP001165297"/>
    </source>
</evidence>
<dbReference type="Proteomes" id="UP001165297">
    <property type="component" value="Unassembled WGS sequence"/>
</dbReference>
<organism evidence="1 2">
    <name type="scientific">Hymenobacter nitidus</name>
    <dbReference type="NCBI Taxonomy" id="2880929"/>
    <lineage>
        <taxon>Bacteria</taxon>
        <taxon>Pseudomonadati</taxon>
        <taxon>Bacteroidota</taxon>
        <taxon>Cytophagia</taxon>
        <taxon>Cytophagales</taxon>
        <taxon>Hymenobacteraceae</taxon>
        <taxon>Hymenobacter</taxon>
    </lineage>
</organism>
<dbReference type="InterPro" id="IPR011990">
    <property type="entry name" value="TPR-like_helical_dom_sf"/>
</dbReference>
<keyword evidence="2" id="KW-1185">Reference proteome</keyword>
<dbReference type="SUPFAM" id="SSF48452">
    <property type="entry name" value="TPR-like"/>
    <property type="match status" value="1"/>
</dbReference>
<accession>A0ABS8ACN1</accession>
<name>A0ABS8ACN1_9BACT</name>
<dbReference type="Gene3D" id="1.25.40.390">
    <property type="match status" value="1"/>
</dbReference>
<evidence type="ECO:0000313" key="1">
    <source>
        <dbReference type="EMBL" id="MCB2378161.1"/>
    </source>
</evidence>
<dbReference type="InterPro" id="IPR041662">
    <property type="entry name" value="SusD-like_2"/>
</dbReference>
<dbReference type="PROSITE" id="PS51257">
    <property type="entry name" value="PROKAR_LIPOPROTEIN"/>
    <property type="match status" value="1"/>
</dbReference>
<gene>
    <name evidence="1" type="ORF">LGH70_11240</name>
</gene>
<dbReference type="EMBL" id="JAJADQ010000005">
    <property type="protein sequence ID" value="MCB2378161.1"/>
    <property type="molecule type" value="Genomic_DNA"/>
</dbReference>
<protein>
    <submittedName>
        <fullName evidence="1">SusD/RagB family nutrient-binding outer membrane lipoprotein</fullName>
    </submittedName>
</protein>
<proteinExistence type="predicted"/>